<comment type="caution">
    <text evidence="2">The sequence shown here is derived from an EMBL/GenBank/DDBJ whole genome shotgun (WGS) entry which is preliminary data.</text>
</comment>
<keyword evidence="3" id="KW-1185">Reference proteome</keyword>
<dbReference type="PANTHER" id="PTHR33164">
    <property type="entry name" value="TRANSCRIPTIONAL REGULATOR, MARR FAMILY"/>
    <property type="match status" value="1"/>
</dbReference>
<dbReference type="PANTHER" id="PTHR33164:SF99">
    <property type="entry name" value="MARR FAMILY REGULATORY PROTEIN"/>
    <property type="match status" value="1"/>
</dbReference>
<name>A0A1S1PWJ3_9ACTN</name>
<dbReference type="InterPro" id="IPR039422">
    <property type="entry name" value="MarR/SlyA-like"/>
</dbReference>
<dbReference type="GO" id="GO:0003700">
    <property type="term" value="F:DNA-binding transcription factor activity"/>
    <property type="evidence" value="ECO:0007669"/>
    <property type="project" value="InterPro"/>
</dbReference>
<sequence length="154" mass="17452">MEERGLDDRELHAWRSFFRMQEVLRGRIEQQLQAANGLSNADYTVLVALADDPAGRARLVELGRFLGWEKSRLHHQLTRMCKRGLVRRESAATRAMFVVLTPEGRDALEKAAPCHAAHVRRLTIDPLTDEQIDQLAEISTAILANLEADQQPSR</sequence>
<dbReference type="InterPro" id="IPR036388">
    <property type="entry name" value="WH-like_DNA-bd_sf"/>
</dbReference>
<dbReference type="Gene3D" id="1.10.10.10">
    <property type="entry name" value="Winged helix-like DNA-binding domain superfamily/Winged helix DNA-binding domain"/>
    <property type="match status" value="1"/>
</dbReference>
<gene>
    <name evidence="2" type="ORF">BBK14_21905</name>
</gene>
<dbReference type="SUPFAM" id="SSF46785">
    <property type="entry name" value="Winged helix' DNA-binding domain"/>
    <property type="match status" value="1"/>
</dbReference>
<dbReference type="RefSeq" id="WP_071065248.1">
    <property type="nucleotide sequence ID" value="NZ_MAXA01000229.1"/>
</dbReference>
<reference evidence="3" key="1">
    <citation type="submission" date="2016-07" db="EMBL/GenBank/DDBJ databases">
        <title>Frankia sp. NRRL B-16219 Genome sequencing.</title>
        <authorList>
            <person name="Ghodhbane-Gtari F."/>
            <person name="Swanson E."/>
            <person name="Gueddou A."/>
            <person name="Louati M."/>
            <person name="Nouioui I."/>
            <person name="Hezbri K."/>
            <person name="Abebe-Akele F."/>
            <person name="Simpson S."/>
            <person name="Morris K."/>
            <person name="Thomas K."/>
            <person name="Gtari M."/>
            <person name="Tisa L.S."/>
        </authorList>
    </citation>
    <scope>NUCLEOTIDE SEQUENCE [LARGE SCALE GENOMIC DNA]</scope>
    <source>
        <strain evidence="3">NRRL B-16219</strain>
    </source>
</reference>
<protein>
    <submittedName>
        <fullName evidence="2">Transcriptional regulator</fullName>
    </submittedName>
</protein>
<organism evidence="2 3">
    <name type="scientific">Parafrankia soli</name>
    <dbReference type="NCBI Taxonomy" id="2599596"/>
    <lineage>
        <taxon>Bacteria</taxon>
        <taxon>Bacillati</taxon>
        <taxon>Actinomycetota</taxon>
        <taxon>Actinomycetes</taxon>
        <taxon>Frankiales</taxon>
        <taxon>Frankiaceae</taxon>
        <taxon>Parafrankia</taxon>
    </lineage>
</organism>
<dbReference type="InterPro" id="IPR036390">
    <property type="entry name" value="WH_DNA-bd_sf"/>
</dbReference>
<feature type="domain" description="HTH marR-type" evidence="1">
    <location>
        <begin position="31"/>
        <end position="132"/>
    </location>
</feature>
<evidence type="ECO:0000313" key="3">
    <source>
        <dbReference type="Proteomes" id="UP000179769"/>
    </source>
</evidence>
<evidence type="ECO:0000259" key="1">
    <source>
        <dbReference type="SMART" id="SM00347"/>
    </source>
</evidence>
<evidence type="ECO:0000313" key="2">
    <source>
        <dbReference type="EMBL" id="OHV25686.1"/>
    </source>
</evidence>
<dbReference type="AlphaFoldDB" id="A0A1S1PWJ3"/>
<dbReference type="GO" id="GO:0006950">
    <property type="term" value="P:response to stress"/>
    <property type="evidence" value="ECO:0007669"/>
    <property type="project" value="TreeGrafter"/>
</dbReference>
<dbReference type="Proteomes" id="UP000179769">
    <property type="component" value="Unassembled WGS sequence"/>
</dbReference>
<accession>A0A1S1PWJ3</accession>
<dbReference type="EMBL" id="MAXA01000229">
    <property type="protein sequence ID" value="OHV25686.1"/>
    <property type="molecule type" value="Genomic_DNA"/>
</dbReference>
<dbReference type="InterPro" id="IPR000835">
    <property type="entry name" value="HTH_MarR-typ"/>
</dbReference>
<dbReference type="SMART" id="SM00347">
    <property type="entry name" value="HTH_MARR"/>
    <property type="match status" value="1"/>
</dbReference>
<dbReference type="Pfam" id="PF12802">
    <property type="entry name" value="MarR_2"/>
    <property type="match status" value="1"/>
</dbReference>
<proteinExistence type="predicted"/>